<dbReference type="AlphaFoldDB" id="A0AAV2FZG1"/>
<accession>A0AAV2FZG1</accession>
<keyword evidence="2" id="KW-1185">Reference proteome</keyword>
<proteinExistence type="predicted"/>
<dbReference type="Proteomes" id="UP001497516">
    <property type="component" value="Chromosome 7"/>
</dbReference>
<name>A0AAV2FZG1_9ROSI</name>
<reference evidence="1 2" key="1">
    <citation type="submission" date="2024-04" db="EMBL/GenBank/DDBJ databases">
        <authorList>
            <person name="Fracassetti M."/>
        </authorList>
    </citation>
    <scope>NUCLEOTIDE SEQUENCE [LARGE SCALE GENOMIC DNA]</scope>
</reference>
<dbReference type="EMBL" id="OZ034820">
    <property type="protein sequence ID" value="CAL1402940.1"/>
    <property type="molecule type" value="Genomic_DNA"/>
</dbReference>
<sequence>MTRLQLPWSPAPPLLLRSLAPLLRLQRPLLLLLRSLPRVLVAVTDDVKFPANLMATTLSCLRRMPPIL</sequence>
<evidence type="ECO:0000313" key="1">
    <source>
        <dbReference type="EMBL" id="CAL1402940.1"/>
    </source>
</evidence>
<gene>
    <name evidence="1" type="ORF">LTRI10_LOCUS42906</name>
</gene>
<protein>
    <submittedName>
        <fullName evidence="1">Uncharacterized protein</fullName>
    </submittedName>
</protein>
<organism evidence="1 2">
    <name type="scientific">Linum trigynum</name>
    <dbReference type="NCBI Taxonomy" id="586398"/>
    <lineage>
        <taxon>Eukaryota</taxon>
        <taxon>Viridiplantae</taxon>
        <taxon>Streptophyta</taxon>
        <taxon>Embryophyta</taxon>
        <taxon>Tracheophyta</taxon>
        <taxon>Spermatophyta</taxon>
        <taxon>Magnoliopsida</taxon>
        <taxon>eudicotyledons</taxon>
        <taxon>Gunneridae</taxon>
        <taxon>Pentapetalae</taxon>
        <taxon>rosids</taxon>
        <taxon>fabids</taxon>
        <taxon>Malpighiales</taxon>
        <taxon>Linaceae</taxon>
        <taxon>Linum</taxon>
    </lineage>
</organism>
<evidence type="ECO:0000313" key="2">
    <source>
        <dbReference type="Proteomes" id="UP001497516"/>
    </source>
</evidence>